<keyword evidence="2" id="KW-0472">Membrane</keyword>
<evidence type="ECO:0000256" key="2">
    <source>
        <dbReference type="ARBA" id="ARBA00022475"/>
    </source>
</evidence>
<evidence type="ECO:0000256" key="3">
    <source>
        <dbReference type="ARBA" id="ARBA00022741"/>
    </source>
</evidence>
<proteinExistence type="predicted"/>
<feature type="domain" description="ABC transporter" evidence="5">
    <location>
        <begin position="18"/>
        <end position="266"/>
    </location>
</feature>
<keyword evidence="2" id="KW-1003">Cell membrane</keyword>
<dbReference type="PROSITE" id="PS50893">
    <property type="entry name" value="ABC_TRANSPORTER_2"/>
    <property type="match status" value="1"/>
</dbReference>
<comment type="caution">
    <text evidence="6">The sequence shown here is derived from an EMBL/GenBank/DDBJ whole genome shotgun (WGS) entry which is preliminary data.</text>
</comment>
<dbReference type="Pfam" id="PF00005">
    <property type="entry name" value="ABC_tran"/>
    <property type="match status" value="1"/>
</dbReference>
<name>A0ABT5RWB7_9BURK</name>
<evidence type="ECO:0000256" key="4">
    <source>
        <dbReference type="ARBA" id="ARBA00022840"/>
    </source>
</evidence>
<dbReference type="InterPro" id="IPR027417">
    <property type="entry name" value="P-loop_NTPase"/>
</dbReference>
<dbReference type="EMBL" id="JAPCKI010000005">
    <property type="protein sequence ID" value="MDD2177991.1"/>
    <property type="molecule type" value="Genomic_DNA"/>
</dbReference>
<evidence type="ECO:0000313" key="7">
    <source>
        <dbReference type="Proteomes" id="UP001148932"/>
    </source>
</evidence>
<dbReference type="SUPFAM" id="SSF52540">
    <property type="entry name" value="P-loop containing nucleoside triphosphate hydrolases"/>
    <property type="match status" value="1"/>
</dbReference>
<dbReference type="Gene3D" id="3.40.50.300">
    <property type="entry name" value="P-loop containing nucleotide triphosphate hydrolases"/>
    <property type="match status" value="1"/>
</dbReference>
<dbReference type="InterPro" id="IPR003593">
    <property type="entry name" value="AAA+_ATPase"/>
</dbReference>
<dbReference type="PANTHER" id="PTHR45772">
    <property type="entry name" value="CONSERVED COMPONENT OF ABC TRANSPORTER FOR NATURAL AMINO ACIDS-RELATED"/>
    <property type="match status" value="1"/>
</dbReference>
<dbReference type="InterPro" id="IPR051120">
    <property type="entry name" value="ABC_AA/LPS_Transport"/>
</dbReference>
<dbReference type="InterPro" id="IPR032823">
    <property type="entry name" value="BCA_ABC_TP_C"/>
</dbReference>
<organism evidence="6 7">
    <name type="scientific">Acidovorax benzenivorans</name>
    <dbReference type="NCBI Taxonomy" id="2987520"/>
    <lineage>
        <taxon>Bacteria</taxon>
        <taxon>Pseudomonadati</taxon>
        <taxon>Pseudomonadota</taxon>
        <taxon>Betaproteobacteria</taxon>
        <taxon>Burkholderiales</taxon>
        <taxon>Comamonadaceae</taxon>
        <taxon>Acidovorax</taxon>
    </lineage>
</organism>
<dbReference type="GO" id="GO:0005524">
    <property type="term" value="F:ATP binding"/>
    <property type="evidence" value="ECO:0007669"/>
    <property type="project" value="UniProtKB-KW"/>
</dbReference>
<sequence length="269" mass="28841">MTQVASSASTTPAVSALLQVRGVSMRFGGIQALQEVSFEVQARSICGIVGPNGAGKTTLFNCLGSLYRPTAGEIVFAGVPIAKRPAHRIAALGLARTFQHTALFPALDVRDNVRVGMHSVTRCGFLTGALRLRRGWVEERRIAEATDAVLEAMSLTALAGRLVGELPFGTRKRVELARALVSRPRMLLLDEPAAGLNHEEVDQLRDTILRIRDEWQAAVLLVEHHMNLVMRTSDQVVALNFGAKIADGTPAEVSANEAVISAYLGGATP</sequence>
<dbReference type="SMART" id="SM00382">
    <property type="entry name" value="AAA"/>
    <property type="match status" value="1"/>
</dbReference>
<dbReference type="Proteomes" id="UP001148932">
    <property type="component" value="Unassembled WGS sequence"/>
</dbReference>
<dbReference type="Pfam" id="PF12399">
    <property type="entry name" value="BCA_ABC_TP_C"/>
    <property type="match status" value="1"/>
</dbReference>
<keyword evidence="1" id="KW-0813">Transport</keyword>
<dbReference type="RefSeq" id="WP_274110244.1">
    <property type="nucleotide sequence ID" value="NZ_JAPCKI010000005.1"/>
</dbReference>
<accession>A0ABT5RWB7</accession>
<keyword evidence="7" id="KW-1185">Reference proteome</keyword>
<gene>
    <name evidence="6" type="ORF">OIN59_11150</name>
</gene>
<dbReference type="InterPro" id="IPR003439">
    <property type="entry name" value="ABC_transporter-like_ATP-bd"/>
</dbReference>
<keyword evidence="4 6" id="KW-0067">ATP-binding</keyword>
<keyword evidence="3" id="KW-0547">Nucleotide-binding</keyword>
<protein>
    <submittedName>
        <fullName evidence="6">ABC transporter ATP-binding protein</fullName>
    </submittedName>
</protein>
<evidence type="ECO:0000256" key="1">
    <source>
        <dbReference type="ARBA" id="ARBA00022448"/>
    </source>
</evidence>
<reference evidence="6" key="1">
    <citation type="submission" date="2022-10" db="EMBL/GenBank/DDBJ databases">
        <title>Description of microaerobic benzene degrading bacteria.</title>
        <authorList>
            <person name="Bedics A."/>
            <person name="Tancsics A."/>
            <person name="Banerjee S."/>
        </authorList>
    </citation>
    <scope>NUCLEOTIDE SEQUENCE</scope>
    <source>
        <strain evidence="6">D2M1</strain>
    </source>
</reference>
<evidence type="ECO:0000259" key="5">
    <source>
        <dbReference type="PROSITE" id="PS50893"/>
    </source>
</evidence>
<evidence type="ECO:0000313" key="6">
    <source>
        <dbReference type="EMBL" id="MDD2177991.1"/>
    </source>
</evidence>
<dbReference type="PANTHER" id="PTHR45772:SF4">
    <property type="entry name" value="ABC TRANSPORTER ATP-BINDING PROTEIN"/>
    <property type="match status" value="1"/>
</dbReference>
<dbReference type="CDD" id="cd03219">
    <property type="entry name" value="ABC_Mj1267_LivG_branched"/>
    <property type="match status" value="1"/>
</dbReference>